<evidence type="ECO:0000313" key="1">
    <source>
        <dbReference type="EMBL" id="KAE9538834.1"/>
    </source>
</evidence>
<name>A0A6G0TUC7_APHGL</name>
<keyword evidence="2" id="KW-1185">Reference proteome</keyword>
<gene>
    <name evidence="1" type="ORF">AGLY_005416</name>
</gene>
<evidence type="ECO:0000313" key="2">
    <source>
        <dbReference type="Proteomes" id="UP000475862"/>
    </source>
</evidence>
<reference evidence="1 2" key="1">
    <citation type="submission" date="2019-08" db="EMBL/GenBank/DDBJ databases">
        <title>The genome of the soybean aphid Biotype 1, its phylome, world population structure and adaptation to the North American continent.</title>
        <authorList>
            <person name="Giordano R."/>
            <person name="Donthu R.K."/>
            <person name="Hernandez A.G."/>
            <person name="Wright C.L."/>
            <person name="Zimin A.V."/>
        </authorList>
    </citation>
    <scope>NUCLEOTIDE SEQUENCE [LARGE SCALE GENOMIC DNA]</scope>
    <source>
        <tissue evidence="1">Whole aphids</tissue>
    </source>
</reference>
<protein>
    <submittedName>
        <fullName evidence="1">Uncharacterized protein</fullName>
    </submittedName>
</protein>
<dbReference type="AlphaFoldDB" id="A0A6G0TUC7"/>
<accession>A0A6G0TUC7</accession>
<organism evidence="1 2">
    <name type="scientific">Aphis glycines</name>
    <name type="common">Soybean aphid</name>
    <dbReference type="NCBI Taxonomy" id="307491"/>
    <lineage>
        <taxon>Eukaryota</taxon>
        <taxon>Metazoa</taxon>
        <taxon>Ecdysozoa</taxon>
        <taxon>Arthropoda</taxon>
        <taxon>Hexapoda</taxon>
        <taxon>Insecta</taxon>
        <taxon>Pterygota</taxon>
        <taxon>Neoptera</taxon>
        <taxon>Paraneoptera</taxon>
        <taxon>Hemiptera</taxon>
        <taxon>Sternorrhyncha</taxon>
        <taxon>Aphidomorpha</taxon>
        <taxon>Aphidoidea</taxon>
        <taxon>Aphididae</taxon>
        <taxon>Aphidini</taxon>
        <taxon>Aphis</taxon>
        <taxon>Aphis</taxon>
    </lineage>
</organism>
<dbReference type="EMBL" id="VYZN01000015">
    <property type="protein sequence ID" value="KAE9538834.1"/>
    <property type="molecule type" value="Genomic_DNA"/>
</dbReference>
<comment type="caution">
    <text evidence="1">The sequence shown here is derived from an EMBL/GenBank/DDBJ whole genome shotgun (WGS) entry which is preliminary data.</text>
</comment>
<sequence>MCFVNPSSTDSLTLCICRSKVIETSTIENTRYEKLNIVLSNCIYHDCVLPYKMPYVIIKQVLKFQSSSVSKKSYKMKMKCQALIGIYIKSHKYGFNEFVLKHNIWKYSITVHLCYLTKLFSNTIKQKTGFFLTLLKTIGNFLLLTTQMVDHTFLTSCTISNQYILTQISCTNKSRIGRNHNCLMILVALYSSFSNVAVRKVSKSLPQLHTGTKVLGTRIHIGNTLGQRNFVVHLCYESMRNKENDEIGDQTLIFNSIVFQIENSYKYIALCFIVYRRCNNYLFVICHFNTKNSYPAHNPHILQINFYVNMTIRKFPEIFTRYQDDGSIRIPLHM</sequence>
<proteinExistence type="predicted"/>
<dbReference type="Proteomes" id="UP000475862">
    <property type="component" value="Unassembled WGS sequence"/>
</dbReference>